<proteinExistence type="predicted"/>
<reference evidence="1" key="1">
    <citation type="submission" date="2021-06" db="EMBL/GenBank/DDBJ databases">
        <authorList>
            <person name="Kallberg Y."/>
            <person name="Tangrot J."/>
            <person name="Rosling A."/>
        </authorList>
    </citation>
    <scope>NUCLEOTIDE SEQUENCE</scope>
    <source>
        <strain evidence="1">MA453B</strain>
    </source>
</reference>
<keyword evidence="2" id="KW-1185">Reference proteome</keyword>
<dbReference type="EMBL" id="CAJVPY010054524">
    <property type="protein sequence ID" value="CAG8816897.1"/>
    <property type="molecule type" value="Genomic_DNA"/>
</dbReference>
<protein>
    <submittedName>
        <fullName evidence="1">18460_t:CDS:1</fullName>
    </submittedName>
</protein>
<dbReference type="Proteomes" id="UP000789405">
    <property type="component" value="Unassembled WGS sequence"/>
</dbReference>
<dbReference type="OrthoDB" id="8962942at2759"/>
<comment type="caution">
    <text evidence="1">The sequence shown here is derived from an EMBL/GenBank/DDBJ whole genome shotgun (WGS) entry which is preliminary data.</text>
</comment>
<accession>A0A9N9KAW7</accession>
<evidence type="ECO:0000313" key="1">
    <source>
        <dbReference type="EMBL" id="CAG8816897.1"/>
    </source>
</evidence>
<organism evidence="1 2">
    <name type="scientific">Dentiscutata erythropus</name>
    <dbReference type="NCBI Taxonomy" id="1348616"/>
    <lineage>
        <taxon>Eukaryota</taxon>
        <taxon>Fungi</taxon>
        <taxon>Fungi incertae sedis</taxon>
        <taxon>Mucoromycota</taxon>
        <taxon>Glomeromycotina</taxon>
        <taxon>Glomeromycetes</taxon>
        <taxon>Diversisporales</taxon>
        <taxon>Gigasporaceae</taxon>
        <taxon>Dentiscutata</taxon>
    </lineage>
</organism>
<name>A0A9N9KAW7_9GLOM</name>
<feature type="non-terminal residue" evidence="1">
    <location>
        <position position="1"/>
    </location>
</feature>
<dbReference type="AlphaFoldDB" id="A0A9N9KAW7"/>
<sequence length="112" mass="12940">TSTEVDLVKILISAFLNITSQDNLRQAFLDQRGAQIMFDYWEKNWTNIDTENLTNTKSKEILSILQVLLTVVVSERDIFIVRNEDELWKIVKTGCQIAEILGINRINQTLNL</sequence>
<gene>
    <name evidence="1" type="ORF">DERYTH_LOCUS26350</name>
</gene>
<feature type="non-terminal residue" evidence="1">
    <location>
        <position position="112"/>
    </location>
</feature>
<evidence type="ECO:0000313" key="2">
    <source>
        <dbReference type="Proteomes" id="UP000789405"/>
    </source>
</evidence>